<sequence>MKYYLVQYKWPILLQTISLRTPSFLSIHLVGNVQCIPRHNRNHQTIQTEKTAKTTASSDPTMVPVLLVRLWAPEAFNKAAAGVLSVVDDSEDEDDDESSDPLFGFGTAGAGAGAFGLGAKIPRGSKTLSNL</sequence>
<organism evidence="1 2">
    <name type="scientific">Parasponia andersonii</name>
    <name type="common">Sponia andersonii</name>
    <dbReference type="NCBI Taxonomy" id="3476"/>
    <lineage>
        <taxon>Eukaryota</taxon>
        <taxon>Viridiplantae</taxon>
        <taxon>Streptophyta</taxon>
        <taxon>Embryophyta</taxon>
        <taxon>Tracheophyta</taxon>
        <taxon>Spermatophyta</taxon>
        <taxon>Magnoliopsida</taxon>
        <taxon>eudicotyledons</taxon>
        <taxon>Gunneridae</taxon>
        <taxon>Pentapetalae</taxon>
        <taxon>rosids</taxon>
        <taxon>fabids</taxon>
        <taxon>Rosales</taxon>
        <taxon>Cannabaceae</taxon>
        <taxon>Parasponia</taxon>
    </lineage>
</organism>
<proteinExistence type="predicted"/>
<accession>A0A2P5DEW3</accession>
<dbReference type="AlphaFoldDB" id="A0A2P5DEW3"/>
<evidence type="ECO:0000313" key="1">
    <source>
        <dbReference type="EMBL" id="PON71856.1"/>
    </source>
</evidence>
<keyword evidence="2" id="KW-1185">Reference proteome</keyword>
<name>A0A2P5DEW3_PARAD</name>
<protein>
    <submittedName>
        <fullName evidence="1">Uncharacterized protein</fullName>
    </submittedName>
</protein>
<comment type="caution">
    <text evidence="1">The sequence shown here is derived from an EMBL/GenBank/DDBJ whole genome shotgun (WGS) entry which is preliminary data.</text>
</comment>
<dbReference type="EMBL" id="JXTB01000042">
    <property type="protein sequence ID" value="PON71856.1"/>
    <property type="molecule type" value="Genomic_DNA"/>
</dbReference>
<dbReference type="OrthoDB" id="10356685at2759"/>
<dbReference type="Proteomes" id="UP000237105">
    <property type="component" value="Unassembled WGS sequence"/>
</dbReference>
<gene>
    <name evidence="1" type="ORF">PanWU01x14_070430</name>
</gene>
<reference evidence="2" key="1">
    <citation type="submission" date="2016-06" db="EMBL/GenBank/DDBJ databases">
        <title>Parallel loss of symbiosis genes in relatives of nitrogen-fixing non-legume Parasponia.</title>
        <authorList>
            <person name="Van Velzen R."/>
            <person name="Holmer R."/>
            <person name="Bu F."/>
            <person name="Rutten L."/>
            <person name="Van Zeijl A."/>
            <person name="Liu W."/>
            <person name="Santuari L."/>
            <person name="Cao Q."/>
            <person name="Sharma T."/>
            <person name="Shen D."/>
            <person name="Roswanjaya Y."/>
            <person name="Wardhani T."/>
            <person name="Kalhor M.S."/>
            <person name="Jansen J."/>
            <person name="Van den Hoogen J."/>
            <person name="Gungor B."/>
            <person name="Hartog M."/>
            <person name="Hontelez J."/>
            <person name="Verver J."/>
            <person name="Yang W.-C."/>
            <person name="Schijlen E."/>
            <person name="Repin R."/>
            <person name="Schilthuizen M."/>
            <person name="Schranz E."/>
            <person name="Heidstra R."/>
            <person name="Miyata K."/>
            <person name="Fedorova E."/>
            <person name="Kohlen W."/>
            <person name="Bisseling T."/>
            <person name="Smit S."/>
            <person name="Geurts R."/>
        </authorList>
    </citation>
    <scope>NUCLEOTIDE SEQUENCE [LARGE SCALE GENOMIC DNA]</scope>
    <source>
        <strain evidence="2">cv. WU1-14</strain>
    </source>
</reference>
<evidence type="ECO:0000313" key="2">
    <source>
        <dbReference type="Proteomes" id="UP000237105"/>
    </source>
</evidence>